<feature type="chain" id="PRO_5025094543" description="Carbonic anhydrase" evidence="4">
    <location>
        <begin position="19"/>
        <end position="354"/>
    </location>
</feature>
<feature type="signal peptide" evidence="4">
    <location>
        <begin position="1"/>
        <end position="18"/>
    </location>
</feature>
<evidence type="ECO:0000256" key="2">
    <source>
        <dbReference type="ARBA" id="ARBA00022723"/>
    </source>
</evidence>
<dbReference type="EC" id="4.2.1.1" evidence="4"/>
<dbReference type="InterPro" id="IPR023561">
    <property type="entry name" value="Carbonic_anhydrase_a-class"/>
</dbReference>
<dbReference type="Gene3D" id="3.10.200.10">
    <property type="entry name" value="Alpha carbonic anhydrase"/>
    <property type="match status" value="1"/>
</dbReference>
<organism evidence="6">
    <name type="scientific">Homalodisca liturata</name>
    <dbReference type="NCBI Taxonomy" id="320908"/>
    <lineage>
        <taxon>Eukaryota</taxon>
        <taxon>Metazoa</taxon>
        <taxon>Ecdysozoa</taxon>
        <taxon>Arthropoda</taxon>
        <taxon>Hexapoda</taxon>
        <taxon>Insecta</taxon>
        <taxon>Pterygota</taxon>
        <taxon>Neoptera</taxon>
        <taxon>Paraneoptera</taxon>
        <taxon>Hemiptera</taxon>
        <taxon>Auchenorrhyncha</taxon>
        <taxon>Membracoidea</taxon>
        <taxon>Cicadellidae</taxon>
        <taxon>Cicadellinae</taxon>
        <taxon>Proconiini</taxon>
        <taxon>Homalodisca</taxon>
    </lineage>
</organism>
<feature type="domain" description="Alpha-carbonic anhydrase" evidence="5">
    <location>
        <begin position="72"/>
        <end position="333"/>
    </location>
</feature>
<evidence type="ECO:0000259" key="5">
    <source>
        <dbReference type="PROSITE" id="PS51144"/>
    </source>
</evidence>
<dbReference type="GO" id="GO:0005737">
    <property type="term" value="C:cytoplasm"/>
    <property type="evidence" value="ECO:0007669"/>
    <property type="project" value="TreeGrafter"/>
</dbReference>
<dbReference type="GO" id="GO:0004089">
    <property type="term" value="F:carbonate dehydratase activity"/>
    <property type="evidence" value="ECO:0007669"/>
    <property type="project" value="UniProtKB-UniRule"/>
</dbReference>
<dbReference type="EMBL" id="GECU01002190">
    <property type="protein sequence ID" value="JAT05517.1"/>
    <property type="molecule type" value="Transcribed_RNA"/>
</dbReference>
<dbReference type="SMART" id="SM01057">
    <property type="entry name" value="Carb_anhydrase"/>
    <property type="match status" value="1"/>
</dbReference>
<evidence type="ECO:0000256" key="1">
    <source>
        <dbReference type="ARBA" id="ARBA00010718"/>
    </source>
</evidence>
<dbReference type="InterPro" id="IPR018338">
    <property type="entry name" value="Carbonic_anhydrase_a-class_CS"/>
</dbReference>
<dbReference type="CDD" id="cd00326">
    <property type="entry name" value="alpha_CA"/>
    <property type="match status" value="1"/>
</dbReference>
<keyword evidence="4" id="KW-0456">Lyase</keyword>
<dbReference type="GO" id="GO:0008270">
    <property type="term" value="F:zinc ion binding"/>
    <property type="evidence" value="ECO:0007669"/>
    <property type="project" value="UniProtKB-UniRule"/>
</dbReference>
<keyword evidence="4" id="KW-0732">Signal</keyword>
<proteinExistence type="inferred from homology"/>
<dbReference type="SUPFAM" id="SSF51069">
    <property type="entry name" value="Carbonic anhydrase"/>
    <property type="match status" value="1"/>
</dbReference>
<evidence type="ECO:0000313" key="6">
    <source>
        <dbReference type="EMBL" id="JAT05517.1"/>
    </source>
</evidence>
<dbReference type="InterPro" id="IPR036398">
    <property type="entry name" value="CA_dom_sf"/>
</dbReference>
<dbReference type="InterPro" id="IPR001148">
    <property type="entry name" value="CA_dom"/>
</dbReference>
<name>A0A1B6K231_9HEMI</name>
<dbReference type="PANTHER" id="PTHR18952">
    <property type="entry name" value="CARBONIC ANHYDRASE"/>
    <property type="match status" value="1"/>
</dbReference>
<evidence type="ECO:0000256" key="3">
    <source>
        <dbReference type="ARBA" id="ARBA00022833"/>
    </source>
</evidence>
<reference evidence="6" key="1">
    <citation type="submission" date="2015-11" db="EMBL/GenBank/DDBJ databases">
        <title>De novo transcriptome assembly of four potential Pierce s Disease insect vectors from Arizona vineyards.</title>
        <authorList>
            <person name="Tassone E.E."/>
        </authorList>
    </citation>
    <scope>NUCLEOTIDE SEQUENCE</scope>
</reference>
<dbReference type="PANTHER" id="PTHR18952:SF124">
    <property type="entry name" value="CARBONIC ANHYDRASE 7"/>
    <property type="match status" value="1"/>
</dbReference>
<dbReference type="PROSITE" id="PS00162">
    <property type="entry name" value="ALPHA_CA_1"/>
    <property type="match status" value="1"/>
</dbReference>
<gene>
    <name evidence="6" type="ORF">g.29259</name>
</gene>
<accession>A0A1B6K231</accession>
<evidence type="ECO:0000256" key="4">
    <source>
        <dbReference type="RuleBase" id="RU367011"/>
    </source>
</evidence>
<dbReference type="AlphaFoldDB" id="A0A1B6K231"/>
<comment type="catalytic activity">
    <reaction evidence="4">
        <text>hydrogencarbonate + H(+) = CO2 + H2O</text>
        <dbReference type="Rhea" id="RHEA:10748"/>
        <dbReference type="ChEBI" id="CHEBI:15377"/>
        <dbReference type="ChEBI" id="CHEBI:15378"/>
        <dbReference type="ChEBI" id="CHEBI:16526"/>
        <dbReference type="ChEBI" id="CHEBI:17544"/>
        <dbReference type="EC" id="4.2.1.1"/>
    </reaction>
</comment>
<keyword evidence="2 4" id="KW-0479">Metal-binding</keyword>
<comment type="cofactor">
    <cofactor evidence="4">
        <name>Zn(2+)</name>
        <dbReference type="ChEBI" id="CHEBI:29105"/>
    </cofactor>
</comment>
<sequence length="354" mass="39851">MLLVYVVAFSLGPVLTNSKSPEVNENLFVNYFKDIFESGPVQQTNDILPPPQLVPDNNSTDLDQGNSVVQPPTYYTNGINQEVYCGWPITPVKFNQPVQSPVDIITEKAITLELPQLSMALPNLDKTRAKLQNSGHSAVVYIYGDKFQKPFLKGGPLQQWFIFEQMHFHWGKEDIWGSEHYLDGESYSAEVHLVYYNGKYLSFKDAADKPDGLAVVAVFAEANEVENPLFSPLEQLLPKICNVGSSVKINASEAMQWPADVLGTATEYYTYPGSLTTPPFSENVVFIVLPNPITLSFNQLMAFRQLSSDHGGRILENRRQVQPLHKRPIVRSGRASQVPNWWYQWLSKRRPSAG</sequence>
<protein>
    <recommendedName>
        <fullName evidence="4">Carbonic anhydrase</fullName>
        <ecNumber evidence="4">4.2.1.1</ecNumber>
    </recommendedName>
</protein>
<dbReference type="PROSITE" id="PS51144">
    <property type="entry name" value="ALPHA_CA_2"/>
    <property type="match status" value="1"/>
</dbReference>
<comment type="function">
    <text evidence="4">Reversible hydration of carbon dioxide.</text>
</comment>
<keyword evidence="3 4" id="KW-0862">Zinc</keyword>
<comment type="similarity">
    <text evidence="1 4">Belongs to the alpha-carbonic anhydrase family.</text>
</comment>
<dbReference type="Pfam" id="PF00194">
    <property type="entry name" value="Carb_anhydrase"/>
    <property type="match status" value="1"/>
</dbReference>